<dbReference type="EMBL" id="VDDC01000014">
    <property type="protein sequence ID" value="TNH39630.1"/>
    <property type="molecule type" value="Genomic_DNA"/>
</dbReference>
<protein>
    <recommendedName>
        <fullName evidence="4">Hint domain-containing protein</fullName>
    </recommendedName>
</protein>
<comment type="caution">
    <text evidence="2">The sequence shown here is derived from an EMBL/GenBank/DDBJ whole genome shotgun (WGS) entry which is preliminary data.</text>
</comment>
<dbReference type="AlphaFoldDB" id="A0A5C4R6L8"/>
<evidence type="ECO:0000313" key="2">
    <source>
        <dbReference type="EMBL" id="TNH39630.1"/>
    </source>
</evidence>
<dbReference type="SUPFAM" id="SSF51294">
    <property type="entry name" value="Hedgehog/intein (Hint) domain"/>
    <property type="match status" value="1"/>
</dbReference>
<feature type="region of interest" description="Disordered" evidence="1">
    <location>
        <begin position="1"/>
        <end position="24"/>
    </location>
</feature>
<name>A0A5C4R6L8_9RHOB</name>
<evidence type="ECO:0000313" key="3">
    <source>
        <dbReference type="Proteomes" id="UP000304880"/>
    </source>
</evidence>
<evidence type="ECO:0000256" key="1">
    <source>
        <dbReference type="SAM" id="MobiDB-lite"/>
    </source>
</evidence>
<keyword evidence="3" id="KW-1185">Reference proteome</keyword>
<reference evidence="2 3" key="1">
    <citation type="submission" date="2019-06" db="EMBL/GenBank/DDBJ databases">
        <authorList>
            <person name="Li J."/>
        </authorList>
    </citation>
    <scope>NUCLEOTIDE SEQUENCE [LARGE SCALE GENOMIC DNA]</scope>
    <source>
        <strain evidence="2 3">CGMCC 1.8012</strain>
    </source>
</reference>
<dbReference type="InterPro" id="IPR036844">
    <property type="entry name" value="Hint_dom_sf"/>
</dbReference>
<dbReference type="Proteomes" id="UP000304880">
    <property type="component" value="Unassembled WGS sequence"/>
</dbReference>
<organism evidence="2 3">
    <name type="scientific">Paracoccus haeundaensis</name>
    <dbReference type="NCBI Taxonomy" id="225362"/>
    <lineage>
        <taxon>Bacteria</taxon>
        <taxon>Pseudomonadati</taxon>
        <taxon>Pseudomonadota</taxon>
        <taxon>Alphaproteobacteria</taxon>
        <taxon>Rhodobacterales</taxon>
        <taxon>Paracoccaceae</taxon>
        <taxon>Paracoccus</taxon>
    </lineage>
</organism>
<sequence>MRISEKRTAPANGNRFGRDNSISQGSAKSSRRLLQALTAGVAAFGSSVAAYAGGYVAPIVEFTPAATPVAAVGNAPNYWLALIPLALLYLGTRGGDDVGSNPPQNIGGPCFCEGTLILADNAWVKVETIQAGDIVTTSKGPQRVLSVGSWQPTQFRDRPSIVAGVRLSANHGVQVDGFNVEAGAVSSKRGLIDGRSYFHILVEDHSWLSVKADDAGTVLVAESLLMTKDLKLSKDFPHLVDHHAANPVAPRLSRADALPAAA</sequence>
<evidence type="ECO:0008006" key="4">
    <source>
        <dbReference type="Google" id="ProtNLM"/>
    </source>
</evidence>
<proteinExistence type="predicted"/>
<accession>A0A5C4R6L8</accession>
<dbReference type="RefSeq" id="WP_139598536.1">
    <property type="nucleotide sequence ID" value="NZ_VDDC01000014.1"/>
</dbReference>
<gene>
    <name evidence="2" type="ORF">FHD67_09360</name>
</gene>